<dbReference type="STRING" id="1402135.SAMN05444149_103118"/>
<evidence type="ECO:0000256" key="1">
    <source>
        <dbReference type="ARBA" id="ARBA00006484"/>
    </source>
</evidence>
<evidence type="ECO:0000313" key="5">
    <source>
        <dbReference type="Proteomes" id="UP000199754"/>
    </source>
</evidence>
<dbReference type="Gene3D" id="3.40.50.720">
    <property type="entry name" value="NAD(P)-binding Rossmann-like Domain"/>
    <property type="match status" value="1"/>
</dbReference>
<evidence type="ECO:0000256" key="3">
    <source>
        <dbReference type="RuleBase" id="RU000363"/>
    </source>
</evidence>
<dbReference type="InterPro" id="IPR002347">
    <property type="entry name" value="SDR_fam"/>
</dbReference>
<dbReference type="PRINTS" id="PR00081">
    <property type="entry name" value="GDHRDH"/>
</dbReference>
<dbReference type="InterPro" id="IPR036291">
    <property type="entry name" value="NAD(P)-bd_dom_sf"/>
</dbReference>
<dbReference type="Pfam" id="PF00106">
    <property type="entry name" value="adh_short"/>
    <property type="match status" value="1"/>
</dbReference>
<dbReference type="RefSeq" id="WP_089421290.1">
    <property type="nucleotide sequence ID" value="NZ_CP022415.1"/>
</dbReference>
<accession>A0A221K3F2</accession>
<dbReference type="PANTHER" id="PTHR42901">
    <property type="entry name" value="ALCOHOL DEHYDROGENASE"/>
    <property type="match status" value="1"/>
</dbReference>
<reference evidence="4 5" key="1">
    <citation type="submission" date="2017-07" db="EMBL/GenBank/DDBJ databases">
        <title>Genome Sequence of Sulfitobacter pseudonitzschiae Strain SMR1 Isolated from a culture of the Diatom Skeletonema marinoi.</title>
        <authorList>
            <person name="Topel M."/>
            <person name="Pinder M.I.M."/>
            <person name="Johansson O.N."/>
            <person name="Kourtchenko O."/>
            <person name="Godhe A."/>
            <person name="Clarke A.K."/>
        </authorList>
    </citation>
    <scope>NUCLEOTIDE SEQUENCE [LARGE SCALE GENOMIC DNA]</scope>
    <source>
        <strain evidence="4 5">SMR1</strain>
    </source>
</reference>
<comment type="similarity">
    <text evidence="1 3">Belongs to the short-chain dehydrogenases/reductases (SDR) family.</text>
</comment>
<evidence type="ECO:0000256" key="2">
    <source>
        <dbReference type="ARBA" id="ARBA00023002"/>
    </source>
</evidence>
<name>A0A221K3F2_9RHOB</name>
<dbReference type="PIRSF" id="PIRSF000126">
    <property type="entry name" value="11-beta-HSD1"/>
    <property type="match status" value="1"/>
</dbReference>
<sequence>MPNTALITGASSGIGMEFARYHASKGGDVILTARRKDTLDALAAEVRTAHGVNAHVVALDLGAEGGAQALYDHVKEAGLTVDILINNAGFGGQGRFLDRELAKDLAMIDLNVKALVTLTHCFAADMVSNGGGRILNVASTAGFMPGPLQATYFATKAFVTSFSQAIDQEYRKRGLTCTALCPGYVKTEFADVSDLNGTDLVSKGGATPDDVARHGYEAMMRGALVTVNEAKLGFMVNWIIPLLPRRAVLKTVQRMQTKK</sequence>
<organism evidence="4 5">
    <name type="scientific">Pseudosulfitobacter pseudonitzschiae</name>
    <dbReference type="NCBI Taxonomy" id="1402135"/>
    <lineage>
        <taxon>Bacteria</taxon>
        <taxon>Pseudomonadati</taxon>
        <taxon>Pseudomonadota</taxon>
        <taxon>Alphaproteobacteria</taxon>
        <taxon>Rhodobacterales</taxon>
        <taxon>Roseobacteraceae</taxon>
        <taxon>Pseudosulfitobacter</taxon>
    </lineage>
</organism>
<keyword evidence="2 4" id="KW-0560">Oxidoreductase</keyword>
<dbReference type="AlphaFoldDB" id="A0A221K3F2"/>
<dbReference type="SUPFAM" id="SSF51735">
    <property type="entry name" value="NAD(P)-binding Rossmann-fold domains"/>
    <property type="match status" value="1"/>
</dbReference>
<dbReference type="PANTHER" id="PTHR42901:SF1">
    <property type="entry name" value="ALCOHOL DEHYDROGENASE"/>
    <property type="match status" value="1"/>
</dbReference>
<dbReference type="KEGG" id="spse:SULPSESMR1_02725"/>
<keyword evidence="5" id="KW-1185">Reference proteome</keyword>
<dbReference type="PRINTS" id="PR00080">
    <property type="entry name" value="SDRFAMILY"/>
</dbReference>
<proteinExistence type="inferred from homology"/>
<dbReference type="GO" id="GO:0016491">
    <property type="term" value="F:oxidoreductase activity"/>
    <property type="evidence" value="ECO:0007669"/>
    <property type="project" value="UniProtKB-KW"/>
</dbReference>
<dbReference type="EMBL" id="CP022415">
    <property type="protein sequence ID" value="ASM73519.1"/>
    <property type="molecule type" value="Genomic_DNA"/>
</dbReference>
<gene>
    <name evidence="4" type="primary">isfD2</name>
    <name evidence="4" type="ORF">SULPSESMR1_02725</name>
</gene>
<evidence type="ECO:0000313" key="4">
    <source>
        <dbReference type="EMBL" id="ASM73519.1"/>
    </source>
</evidence>
<dbReference type="OrthoDB" id="9808814at2"/>
<dbReference type="Proteomes" id="UP000199754">
    <property type="component" value="Chromosome"/>
</dbReference>
<protein>
    <submittedName>
        <fullName evidence="4">Sulfoacetaldehyde reductase 2</fullName>
        <ecNumber evidence="4">1.1.1.313</ecNumber>
    </submittedName>
</protein>
<dbReference type="EC" id="1.1.1.313" evidence="4"/>